<feature type="domain" description="ABC transmembrane type-1" evidence="9">
    <location>
        <begin position="344"/>
        <end position="569"/>
    </location>
</feature>
<dbReference type="NCBIfam" id="TIGR00974">
    <property type="entry name" value="3a0107s02c"/>
    <property type="match status" value="1"/>
</dbReference>
<gene>
    <name evidence="10" type="primary">pstA</name>
    <name evidence="10" type="ORF">EIK79_15865</name>
</gene>
<feature type="transmembrane region" description="Helical" evidence="8">
    <location>
        <begin position="550"/>
        <end position="572"/>
    </location>
</feature>
<keyword evidence="6 8" id="KW-1133">Transmembrane helix</keyword>
<dbReference type="PANTHER" id="PTHR43470">
    <property type="entry name" value="PHOSPHATE TRANSPORT SYSTEM PERMEASE PROTEIN PSTA-RELATED"/>
    <property type="match status" value="1"/>
</dbReference>
<keyword evidence="4 8" id="KW-1003">Cell membrane</keyword>
<feature type="transmembrane region" description="Helical" evidence="8">
    <location>
        <begin position="428"/>
        <end position="450"/>
    </location>
</feature>
<evidence type="ECO:0000256" key="4">
    <source>
        <dbReference type="ARBA" id="ARBA00022475"/>
    </source>
</evidence>
<feature type="transmembrane region" description="Helical" evidence="8">
    <location>
        <begin position="239"/>
        <end position="258"/>
    </location>
</feature>
<sequence>MATDTNTNTNTETASGFGEVSRIRGVVFRYVLLVATLSGLVSLGMLLTNVAVDAIRPFSADPGWYATYLVAFLCPSVLVGLFLYSNNRDALAVGVEGLFVPIAGLFGAGTLLLLFEAIAFYVWFAWIAAIAVPALVYAGCRALDLSTRTRTIAVLVIGWIALLGVPVSRFVAVPDTLPLTIESIPSHVLTLLVLGIPEYIQFHVLTIPNRYLTYLFTLALPAALYMGHRVRHKESWRFGLLTSALVIIAALSVVFQIVLPPGTVLILVLAAAVPTAYYVVMTIRHRPDVRIGLLFPAVIVVGALLGRALVWLLGMDGPTAWIDMAFLTSTPSGMPKTTGINPALVGSLLLMVVVIASSFPLGVGAAVYLEEYAPDTWYTRFIQLNISNLAGVPSVVYGLLGLGLFINLGGFSGQTVSIAGTTVTLSGLPAGSLLAGGLAISLLILPIVIISSQEAIRSVPDSLRQASFGMGATQWQTIKNVVLPRSIPGILTGTILAIGRAVGETAPLIMVLAADFKVTPPTSLFDKTSALPLQVYNWAFLPDEAFRHGVLAAGVVTMIVVLLSINSIAIVVRNKYETEQQ</sequence>
<keyword evidence="11" id="KW-1185">Reference proteome</keyword>
<dbReference type="InterPro" id="IPR035906">
    <property type="entry name" value="MetI-like_sf"/>
</dbReference>
<feature type="transmembrane region" description="Helical" evidence="8">
    <location>
        <begin position="30"/>
        <end position="52"/>
    </location>
</feature>
<evidence type="ECO:0000313" key="10">
    <source>
        <dbReference type="EMBL" id="RRJ28322.1"/>
    </source>
</evidence>
<comment type="caution">
    <text evidence="10">The sequence shown here is derived from an EMBL/GenBank/DDBJ whole genome shotgun (WGS) entry which is preliminary data.</text>
</comment>
<evidence type="ECO:0000256" key="1">
    <source>
        <dbReference type="ARBA" id="ARBA00004651"/>
    </source>
</evidence>
<evidence type="ECO:0000256" key="3">
    <source>
        <dbReference type="ARBA" id="ARBA00022448"/>
    </source>
</evidence>
<dbReference type="CDD" id="cd06261">
    <property type="entry name" value="TM_PBP2"/>
    <property type="match status" value="1"/>
</dbReference>
<evidence type="ECO:0000256" key="5">
    <source>
        <dbReference type="ARBA" id="ARBA00022692"/>
    </source>
</evidence>
<dbReference type="GO" id="GO:0035435">
    <property type="term" value="P:phosphate ion transmembrane transport"/>
    <property type="evidence" value="ECO:0007669"/>
    <property type="project" value="InterPro"/>
</dbReference>
<organism evidence="10 11">
    <name type="scientific">Halocatena pleomorpha</name>
    <dbReference type="NCBI Taxonomy" id="1785090"/>
    <lineage>
        <taxon>Archaea</taxon>
        <taxon>Methanobacteriati</taxon>
        <taxon>Methanobacteriota</taxon>
        <taxon>Stenosarchaea group</taxon>
        <taxon>Halobacteria</taxon>
        <taxon>Halobacteriales</taxon>
        <taxon>Natronomonadaceae</taxon>
        <taxon>Halocatena</taxon>
    </lineage>
</organism>
<feature type="transmembrane region" description="Helical" evidence="8">
    <location>
        <begin position="64"/>
        <end position="84"/>
    </location>
</feature>
<feature type="transmembrane region" description="Helical" evidence="8">
    <location>
        <begin position="152"/>
        <end position="172"/>
    </location>
</feature>
<dbReference type="PROSITE" id="PS50928">
    <property type="entry name" value="ABC_TM1"/>
    <property type="match status" value="1"/>
</dbReference>
<evidence type="ECO:0000256" key="8">
    <source>
        <dbReference type="RuleBase" id="RU363043"/>
    </source>
</evidence>
<dbReference type="SUPFAM" id="SSF161098">
    <property type="entry name" value="MetI-like"/>
    <property type="match status" value="1"/>
</dbReference>
<dbReference type="EMBL" id="RRCH01000038">
    <property type="protein sequence ID" value="RRJ28322.1"/>
    <property type="molecule type" value="Genomic_DNA"/>
</dbReference>
<reference evidence="10 11" key="1">
    <citation type="submission" date="2018-11" db="EMBL/GenBank/DDBJ databases">
        <title>Taxonoimc description of Halomarina strain SPP-AMP-1.</title>
        <authorList>
            <person name="Pal Y."/>
            <person name="Srinivasana K."/>
            <person name="Verma A."/>
            <person name="Kumar P."/>
        </authorList>
    </citation>
    <scope>NUCLEOTIDE SEQUENCE [LARGE SCALE GENOMIC DNA]</scope>
    <source>
        <strain evidence="10 11">SPP-AMP-1</strain>
    </source>
</reference>
<dbReference type="PANTHER" id="PTHR43470:SF5">
    <property type="entry name" value="PHOSPHATE TRANSPORT SYSTEM PERMEASE PROTEIN PSTA"/>
    <property type="match status" value="1"/>
</dbReference>
<feature type="transmembrane region" description="Helical" evidence="8">
    <location>
        <begin position="344"/>
        <end position="369"/>
    </location>
</feature>
<dbReference type="RefSeq" id="WP_124956443.1">
    <property type="nucleotide sequence ID" value="NZ_RRCH01000038.1"/>
</dbReference>
<comment type="similarity">
    <text evidence="2 8">Belongs to the binding-protein-dependent transport system permease family. CysTW subfamily.</text>
</comment>
<keyword evidence="7 8" id="KW-0472">Membrane</keyword>
<feature type="transmembrane region" description="Helical" evidence="8">
    <location>
        <begin position="389"/>
        <end position="408"/>
    </location>
</feature>
<evidence type="ECO:0000259" key="9">
    <source>
        <dbReference type="PROSITE" id="PS50928"/>
    </source>
</evidence>
<keyword evidence="5 8" id="KW-0812">Transmembrane</keyword>
<feature type="transmembrane region" description="Helical" evidence="8">
    <location>
        <begin position="264"/>
        <end position="281"/>
    </location>
</feature>
<feature type="transmembrane region" description="Helical" evidence="8">
    <location>
        <begin position="120"/>
        <end position="140"/>
    </location>
</feature>
<dbReference type="InterPro" id="IPR000515">
    <property type="entry name" value="MetI-like"/>
</dbReference>
<dbReference type="GO" id="GO:0005315">
    <property type="term" value="F:phosphate transmembrane transporter activity"/>
    <property type="evidence" value="ECO:0007669"/>
    <property type="project" value="InterPro"/>
</dbReference>
<evidence type="ECO:0000256" key="2">
    <source>
        <dbReference type="ARBA" id="ARBA00007069"/>
    </source>
</evidence>
<dbReference type="InterPro" id="IPR005672">
    <property type="entry name" value="Phosphate_PstA"/>
</dbReference>
<protein>
    <recommendedName>
        <fullName evidence="8">Phosphate transport system permease protein PstA</fullName>
    </recommendedName>
</protein>
<comment type="subcellular location">
    <subcellularLocation>
        <location evidence="1 8">Cell membrane</location>
        <topology evidence="1 8">Multi-pass membrane protein</topology>
    </subcellularLocation>
</comment>
<dbReference type="Proteomes" id="UP000282322">
    <property type="component" value="Unassembled WGS sequence"/>
</dbReference>
<dbReference type="Gene3D" id="1.10.3720.10">
    <property type="entry name" value="MetI-like"/>
    <property type="match status" value="1"/>
</dbReference>
<evidence type="ECO:0000256" key="7">
    <source>
        <dbReference type="ARBA" id="ARBA00023136"/>
    </source>
</evidence>
<name>A0A3P3R4C8_9EURY</name>
<feature type="transmembrane region" description="Helical" evidence="8">
    <location>
        <begin position="91"/>
        <end position="114"/>
    </location>
</feature>
<keyword evidence="3" id="KW-0813">Transport</keyword>
<evidence type="ECO:0000256" key="6">
    <source>
        <dbReference type="ARBA" id="ARBA00022989"/>
    </source>
</evidence>
<dbReference type="OrthoDB" id="11402at2157"/>
<feature type="transmembrane region" description="Helical" evidence="8">
    <location>
        <begin position="293"/>
        <end position="314"/>
    </location>
</feature>
<accession>A0A3P3R4C8</accession>
<evidence type="ECO:0000313" key="11">
    <source>
        <dbReference type="Proteomes" id="UP000282322"/>
    </source>
</evidence>
<dbReference type="Pfam" id="PF00528">
    <property type="entry name" value="BPD_transp_1"/>
    <property type="match status" value="1"/>
</dbReference>
<dbReference type="AlphaFoldDB" id="A0A3P3R4C8"/>
<dbReference type="GO" id="GO:0005886">
    <property type="term" value="C:plasma membrane"/>
    <property type="evidence" value="ECO:0007669"/>
    <property type="project" value="UniProtKB-SubCell"/>
</dbReference>
<proteinExistence type="inferred from homology"/>